<dbReference type="Gene3D" id="2.60.40.150">
    <property type="entry name" value="C2 domain"/>
    <property type="match status" value="1"/>
</dbReference>
<evidence type="ECO:0000256" key="1">
    <source>
        <dbReference type="SAM" id="MobiDB-lite"/>
    </source>
</evidence>
<dbReference type="Gramene" id="arahy.Tifrunner.gnm2.ann2.Ah06g033400.1">
    <property type="protein sequence ID" value="arahy.Tifrunner.gnm2.ann2.Ah06g033400.1-CDS-1"/>
    <property type="gene ID" value="arahy.Tifrunner.gnm2.ann2.Ah06g033400"/>
</dbReference>
<feature type="compositionally biased region" description="Basic residues" evidence="1">
    <location>
        <begin position="376"/>
        <end position="385"/>
    </location>
</feature>
<gene>
    <name evidence="3" type="ORF">Ahy_A06g027547</name>
</gene>
<organism evidence="3 4">
    <name type="scientific">Arachis hypogaea</name>
    <name type="common">Peanut</name>
    <dbReference type="NCBI Taxonomy" id="3818"/>
    <lineage>
        <taxon>Eukaryota</taxon>
        <taxon>Viridiplantae</taxon>
        <taxon>Streptophyta</taxon>
        <taxon>Embryophyta</taxon>
        <taxon>Tracheophyta</taxon>
        <taxon>Spermatophyta</taxon>
        <taxon>Magnoliopsida</taxon>
        <taxon>eudicotyledons</taxon>
        <taxon>Gunneridae</taxon>
        <taxon>Pentapetalae</taxon>
        <taxon>rosids</taxon>
        <taxon>fabids</taxon>
        <taxon>Fabales</taxon>
        <taxon>Fabaceae</taxon>
        <taxon>Papilionoideae</taxon>
        <taxon>50 kb inversion clade</taxon>
        <taxon>dalbergioids sensu lato</taxon>
        <taxon>Dalbergieae</taxon>
        <taxon>Pterocarpus clade</taxon>
        <taxon>Arachis</taxon>
    </lineage>
</organism>
<evidence type="ECO:0000259" key="2">
    <source>
        <dbReference type="PROSITE" id="PS50004"/>
    </source>
</evidence>
<dbReference type="SMR" id="A0A445CP11"/>
<dbReference type="SMART" id="SM00239">
    <property type="entry name" value="C2"/>
    <property type="match status" value="1"/>
</dbReference>
<protein>
    <recommendedName>
        <fullName evidence="2">C2 domain-containing protein</fullName>
    </recommendedName>
</protein>
<dbReference type="PANTHER" id="PTHR32246">
    <property type="entry name" value="INGRESSION PROTEIN FIC1"/>
    <property type="match status" value="1"/>
</dbReference>
<dbReference type="InterPro" id="IPR044750">
    <property type="entry name" value="C2_SRC2/BAP"/>
</dbReference>
<dbReference type="STRING" id="3818.A0A445CP11"/>
<accession>A0A445CP11</accession>
<dbReference type="InterPro" id="IPR000008">
    <property type="entry name" value="C2_dom"/>
</dbReference>
<dbReference type="SUPFAM" id="SSF49562">
    <property type="entry name" value="C2 domain (Calcium/lipid-binding domain, CaLB)"/>
    <property type="match status" value="1"/>
</dbReference>
<dbReference type="PROSITE" id="PS50004">
    <property type="entry name" value="C2"/>
    <property type="match status" value="1"/>
</dbReference>
<dbReference type="Pfam" id="PF00168">
    <property type="entry name" value="C2"/>
    <property type="match status" value="1"/>
</dbReference>
<dbReference type="GO" id="GO:0006952">
    <property type="term" value="P:defense response"/>
    <property type="evidence" value="ECO:0007669"/>
    <property type="project" value="InterPro"/>
</dbReference>
<dbReference type="EMBL" id="SDMP01000006">
    <property type="protein sequence ID" value="RYR52660.1"/>
    <property type="molecule type" value="Genomic_DNA"/>
</dbReference>
<evidence type="ECO:0000313" key="4">
    <source>
        <dbReference type="Proteomes" id="UP000289738"/>
    </source>
</evidence>
<dbReference type="PANTHER" id="PTHR32246:SF83">
    <property type="entry name" value="CALCIUM-DEPENDENT LIPID-BINDING (CALB DOMAIN) FAMILY PROTEIN"/>
    <property type="match status" value="1"/>
</dbReference>
<feature type="domain" description="C2" evidence="2">
    <location>
        <begin position="1"/>
        <end position="110"/>
    </location>
</feature>
<feature type="region of interest" description="Disordered" evidence="1">
    <location>
        <begin position="329"/>
        <end position="352"/>
    </location>
</feature>
<dbReference type="CDD" id="cd04051">
    <property type="entry name" value="C2_SRC2_like"/>
    <property type="match status" value="1"/>
</dbReference>
<dbReference type="InterPro" id="IPR035892">
    <property type="entry name" value="C2_domain_sf"/>
</dbReference>
<reference evidence="3 4" key="1">
    <citation type="submission" date="2019-01" db="EMBL/GenBank/DDBJ databases">
        <title>Sequencing of cultivated peanut Arachis hypogaea provides insights into genome evolution and oil improvement.</title>
        <authorList>
            <person name="Chen X."/>
        </authorList>
    </citation>
    <scope>NUCLEOTIDE SEQUENCE [LARGE SCALE GENOMIC DNA]</scope>
    <source>
        <strain evidence="4">cv. Fuhuasheng</strain>
        <tissue evidence="3">Leaves</tissue>
    </source>
</reference>
<dbReference type="Proteomes" id="UP000289738">
    <property type="component" value="Chromosome A06"/>
</dbReference>
<proteinExistence type="predicted"/>
<name>A0A445CP11_ARAHY</name>
<sequence>MSVAAPFQLLEINIISAQDLAPISKSMRAYAVAWLNPERKLATRVDEVGHTNPTWNEKFVYRVDEDFLSNENSVIMIEIYTNAWLRDVLVGTVGVLVSNLIPPSSRSGNRKPNLRFVALQIRRPSGRPQGILNIGVTLLDSTKRSMPMYSELSNSAVGYWDLKDPKKMTKHQNDDAESQDNGINDPKLLTLQRCQSEKNDSTINDYTYQGAGQNFYAHDGHDESEFLTLRKGTPIVNLNGSLCSDVGPSPSVVAAAIAKGLYPMPALPPRSAESSAIDGWTGNSNSEVGMRTKIERWRIELTPAYDLDHQQSAPPSEVSEEFEVKKYKSSKRVVGKTPGRRSSVGGNRQQQQQQKGLFSCFGTVFGCEISITCGGGKRKKRHQGKSHVISGSELTYDESSQCRD</sequence>
<evidence type="ECO:0000313" key="3">
    <source>
        <dbReference type="EMBL" id="RYR52660.1"/>
    </source>
</evidence>
<comment type="caution">
    <text evidence="3">The sequence shown here is derived from an EMBL/GenBank/DDBJ whole genome shotgun (WGS) entry which is preliminary data.</text>
</comment>
<keyword evidence="4" id="KW-1185">Reference proteome</keyword>
<dbReference type="OrthoDB" id="1909968at2759"/>
<feature type="region of interest" description="Disordered" evidence="1">
    <location>
        <begin position="374"/>
        <end position="404"/>
    </location>
</feature>
<dbReference type="AlphaFoldDB" id="A0A445CP11"/>